<keyword evidence="1" id="KW-0472">Membrane</keyword>
<keyword evidence="1" id="KW-0812">Transmembrane</keyword>
<dbReference type="AlphaFoldDB" id="A0A1F5KAA9"/>
<accession>A0A1F5KAA9</accession>
<organism evidence="2 3">
    <name type="scientific">Candidatus Daviesbacteria bacterium RIFCSPHIGHO2_12_FULL_37_11</name>
    <dbReference type="NCBI Taxonomy" id="1797777"/>
    <lineage>
        <taxon>Bacteria</taxon>
        <taxon>Candidatus Daviesiibacteriota</taxon>
    </lineage>
</organism>
<proteinExistence type="predicted"/>
<gene>
    <name evidence="2" type="ORF">A3F00_03280</name>
</gene>
<evidence type="ECO:0000313" key="2">
    <source>
        <dbReference type="EMBL" id="OGE37839.1"/>
    </source>
</evidence>
<feature type="transmembrane region" description="Helical" evidence="1">
    <location>
        <begin position="45"/>
        <end position="65"/>
    </location>
</feature>
<feature type="transmembrane region" description="Helical" evidence="1">
    <location>
        <begin position="77"/>
        <end position="110"/>
    </location>
</feature>
<dbReference type="Proteomes" id="UP000176527">
    <property type="component" value="Unassembled WGS sequence"/>
</dbReference>
<feature type="transmembrane region" description="Helical" evidence="1">
    <location>
        <begin position="263"/>
        <end position="282"/>
    </location>
</feature>
<name>A0A1F5KAA9_9BACT</name>
<evidence type="ECO:0000313" key="3">
    <source>
        <dbReference type="Proteomes" id="UP000176527"/>
    </source>
</evidence>
<sequence>MLIFKKLIFALPFFAFLTLFFYLLNFFFKDVYLIFGLNITTLYQLIYLAITLSLASLFFIIFCALANDWKFILPVSILGSLLPIAIFTAPSSLIIFIGSFLSLTCTYLLLSNKLKTYLTYSANTLLTPSVKTLAGFLILTSSLAFYFSAQAEIKTNGFKIPDSLIDTALKFATPQIPDVKGESIAQVSLTPEQIELLKQNPDLLRNQGIDPAILDSLPVSNSSESSLGGQQKTIPGSNAIKKSSNDLVKNLIQSQIQNLLKPYLNLIPVFLAAMFFITLHSFHSLLAILYPILITLTFWIFEKTGFIHFEKEMREVKKIVV</sequence>
<protein>
    <submittedName>
        <fullName evidence="2">Uncharacterized protein</fullName>
    </submittedName>
</protein>
<feature type="transmembrane region" description="Helical" evidence="1">
    <location>
        <begin position="288"/>
        <end position="309"/>
    </location>
</feature>
<dbReference type="EMBL" id="MFDE01000036">
    <property type="protein sequence ID" value="OGE37839.1"/>
    <property type="molecule type" value="Genomic_DNA"/>
</dbReference>
<keyword evidence="1" id="KW-1133">Transmembrane helix</keyword>
<evidence type="ECO:0000256" key="1">
    <source>
        <dbReference type="SAM" id="Phobius"/>
    </source>
</evidence>
<reference evidence="2 3" key="1">
    <citation type="journal article" date="2016" name="Nat. Commun.">
        <title>Thousands of microbial genomes shed light on interconnected biogeochemical processes in an aquifer system.</title>
        <authorList>
            <person name="Anantharaman K."/>
            <person name="Brown C.T."/>
            <person name="Hug L.A."/>
            <person name="Sharon I."/>
            <person name="Castelle C.J."/>
            <person name="Probst A.J."/>
            <person name="Thomas B.C."/>
            <person name="Singh A."/>
            <person name="Wilkins M.J."/>
            <person name="Karaoz U."/>
            <person name="Brodie E.L."/>
            <person name="Williams K.H."/>
            <person name="Hubbard S.S."/>
            <person name="Banfield J.F."/>
        </authorList>
    </citation>
    <scope>NUCLEOTIDE SEQUENCE [LARGE SCALE GENOMIC DNA]</scope>
</reference>
<feature type="transmembrane region" description="Helical" evidence="1">
    <location>
        <begin position="7"/>
        <end position="25"/>
    </location>
</feature>
<feature type="transmembrane region" description="Helical" evidence="1">
    <location>
        <begin position="130"/>
        <end position="149"/>
    </location>
</feature>
<comment type="caution">
    <text evidence="2">The sequence shown here is derived from an EMBL/GenBank/DDBJ whole genome shotgun (WGS) entry which is preliminary data.</text>
</comment>